<feature type="compositionally biased region" description="Basic and acidic residues" evidence="1">
    <location>
        <begin position="7"/>
        <end position="16"/>
    </location>
</feature>
<organism evidence="2 3">
    <name type="scientific">Mucor flavus</name>
    <dbReference type="NCBI Taxonomy" id="439312"/>
    <lineage>
        <taxon>Eukaryota</taxon>
        <taxon>Fungi</taxon>
        <taxon>Fungi incertae sedis</taxon>
        <taxon>Mucoromycota</taxon>
        <taxon>Mucoromycotina</taxon>
        <taxon>Mucoromycetes</taxon>
        <taxon>Mucorales</taxon>
        <taxon>Mucorineae</taxon>
        <taxon>Mucoraceae</taxon>
        <taxon>Mucor</taxon>
    </lineage>
</organism>
<keyword evidence="3" id="KW-1185">Reference proteome</keyword>
<evidence type="ECO:0000313" key="3">
    <source>
        <dbReference type="Proteomes" id="UP001473302"/>
    </source>
</evidence>
<sequence length="75" mass="8595">MKAKFQSKLDYHKQEQQTEPSSDDENPDTCLTAFQKSYVSFPEFTSTNDRFTEVITATAVPSFCSEPRVKPIWSP</sequence>
<evidence type="ECO:0000256" key="1">
    <source>
        <dbReference type="SAM" id="MobiDB-lite"/>
    </source>
</evidence>
<dbReference type="Proteomes" id="UP001473302">
    <property type="component" value="Unassembled WGS sequence"/>
</dbReference>
<accession>A0ABP9Z9J7</accession>
<comment type="caution">
    <text evidence="2">The sequence shown here is derived from an EMBL/GenBank/DDBJ whole genome shotgun (WGS) entry which is preliminary data.</text>
</comment>
<feature type="region of interest" description="Disordered" evidence="1">
    <location>
        <begin position="1"/>
        <end position="29"/>
    </location>
</feature>
<reference evidence="2 3" key="1">
    <citation type="submission" date="2024-04" db="EMBL/GenBank/DDBJ databases">
        <title>genome sequences of Mucor flavus KT1a and Helicostylum pulchrum KT1b strains isolated from the surface of a dry-aged beef.</title>
        <authorList>
            <person name="Toyotome T."/>
            <person name="Hosono M."/>
            <person name="Torimaru M."/>
            <person name="Fukuda K."/>
            <person name="Mikami N."/>
        </authorList>
    </citation>
    <scope>NUCLEOTIDE SEQUENCE [LARGE SCALE GENOMIC DNA]</scope>
    <source>
        <strain evidence="2 3">KT1a</strain>
    </source>
</reference>
<name>A0ABP9Z9J7_9FUNG</name>
<proteinExistence type="predicted"/>
<gene>
    <name evidence="2" type="ORF">MFLAVUS_009253</name>
</gene>
<protein>
    <submittedName>
        <fullName evidence="2">Uncharacterized protein</fullName>
    </submittedName>
</protein>
<dbReference type="EMBL" id="BAABUK010000027">
    <property type="protein sequence ID" value="GAA5815739.1"/>
    <property type="molecule type" value="Genomic_DNA"/>
</dbReference>
<evidence type="ECO:0000313" key="2">
    <source>
        <dbReference type="EMBL" id="GAA5815739.1"/>
    </source>
</evidence>